<accession>A0ABP7UAI4</accession>
<evidence type="ECO:0008006" key="3">
    <source>
        <dbReference type="Google" id="ProtNLM"/>
    </source>
</evidence>
<evidence type="ECO:0000313" key="2">
    <source>
        <dbReference type="Proteomes" id="UP001499984"/>
    </source>
</evidence>
<sequence length="104" mass="11614">MSCPATHHPFLTYRNSWNRAGKTWSRHRTAFSRAASRETDIALVLAQRNGLEILYWGRLFGSQNLAGRVFAQSAAMSEEPPYGIPEAEKQRLVADSIGPIGRRG</sequence>
<comment type="caution">
    <text evidence="1">The sequence shown here is derived from an EMBL/GenBank/DDBJ whole genome shotgun (WGS) entry which is preliminary data.</text>
</comment>
<reference evidence="2" key="1">
    <citation type="journal article" date="2019" name="Int. J. Syst. Evol. Microbiol.">
        <title>The Global Catalogue of Microorganisms (GCM) 10K type strain sequencing project: providing services to taxonomists for standard genome sequencing and annotation.</title>
        <authorList>
            <consortium name="The Broad Institute Genomics Platform"/>
            <consortium name="The Broad Institute Genome Sequencing Center for Infectious Disease"/>
            <person name="Wu L."/>
            <person name="Ma J."/>
        </authorList>
    </citation>
    <scope>NUCLEOTIDE SEQUENCE [LARGE SCALE GENOMIC DNA]</scope>
    <source>
        <strain evidence="2">JCM 16925</strain>
    </source>
</reference>
<organism evidence="1 2">
    <name type="scientific">Streptomyces shaanxiensis</name>
    <dbReference type="NCBI Taxonomy" id="653357"/>
    <lineage>
        <taxon>Bacteria</taxon>
        <taxon>Bacillati</taxon>
        <taxon>Actinomycetota</taxon>
        <taxon>Actinomycetes</taxon>
        <taxon>Kitasatosporales</taxon>
        <taxon>Streptomycetaceae</taxon>
        <taxon>Streptomyces</taxon>
    </lineage>
</organism>
<protein>
    <recommendedName>
        <fullName evidence="3">Tn3 transposase DDE domain-containing protein</fullName>
    </recommendedName>
</protein>
<dbReference type="EMBL" id="BAAAZY010000002">
    <property type="protein sequence ID" value="GAA4039121.1"/>
    <property type="molecule type" value="Genomic_DNA"/>
</dbReference>
<evidence type="ECO:0000313" key="1">
    <source>
        <dbReference type="EMBL" id="GAA4039121.1"/>
    </source>
</evidence>
<dbReference type="Proteomes" id="UP001499984">
    <property type="component" value="Unassembled WGS sequence"/>
</dbReference>
<proteinExistence type="predicted"/>
<gene>
    <name evidence="1" type="ORF">GCM10022233_04430</name>
</gene>
<keyword evidence="2" id="KW-1185">Reference proteome</keyword>
<name>A0ABP7UAI4_9ACTN</name>